<reference evidence="2" key="1">
    <citation type="journal article" date="2020" name="Nature">
        <title>Giant virus diversity and host interactions through global metagenomics.</title>
        <authorList>
            <person name="Schulz F."/>
            <person name="Roux S."/>
            <person name="Paez-Espino D."/>
            <person name="Jungbluth S."/>
            <person name="Walsh D.A."/>
            <person name="Denef V.J."/>
            <person name="McMahon K.D."/>
            <person name="Konstantinidis K.T."/>
            <person name="Eloe-Fadrosh E.A."/>
            <person name="Kyrpides N.C."/>
            <person name="Woyke T."/>
        </authorList>
    </citation>
    <scope>NUCLEOTIDE SEQUENCE</scope>
    <source>
        <strain evidence="2">GVMAG-M-3300023179-103</strain>
    </source>
</reference>
<feature type="transmembrane region" description="Helical" evidence="1">
    <location>
        <begin position="5"/>
        <end position="26"/>
    </location>
</feature>
<keyword evidence="1" id="KW-0812">Transmembrane</keyword>
<protein>
    <submittedName>
        <fullName evidence="2">Uncharacterized protein</fullName>
    </submittedName>
</protein>
<keyword evidence="1" id="KW-1133">Transmembrane helix</keyword>
<organism evidence="2">
    <name type="scientific">viral metagenome</name>
    <dbReference type="NCBI Taxonomy" id="1070528"/>
    <lineage>
        <taxon>unclassified sequences</taxon>
        <taxon>metagenomes</taxon>
        <taxon>organismal metagenomes</taxon>
    </lineage>
</organism>
<evidence type="ECO:0000313" key="2">
    <source>
        <dbReference type="EMBL" id="QHT22117.1"/>
    </source>
</evidence>
<proteinExistence type="predicted"/>
<name>A0A6C0DYZ9_9ZZZZ</name>
<sequence>MPSYIVDIAICSFCCVGFFVMVYGIMDLPIFSSNNQEIIIDITYYNKTLIPNEFSFHTSITNICSNNILKWDKTNLQCSDIIKCPPDMEVGKSFTLYCSCINLVCSFENTYKQSTNYGSLIAGGTIMSIVILYIFCRLFYECCIKQ</sequence>
<dbReference type="AlphaFoldDB" id="A0A6C0DYZ9"/>
<keyword evidence="1" id="KW-0472">Membrane</keyword>
<evidence type="ECO:0000256" key="1">
    <source>
        <dbReference type="SAM" id="Phobius"/>
    </source>
</evidence>
<accession>A0A6C0DYZ9</accession>
<feature type="transmembrane region" description="Helical" evidence="1">
    <location>
        <begin position="117"/>
        <end position="140"/>
    </location>
</feature>
<dbReference type="EMBL" id="MN739703">
    <property type="protein sequence ID" value="QHT22117.1"/>
    <property type="molecule type" value="Genomic_DNA"/>
</dbReference>